<reference evidence="1" key="1">
    <citation type="submission" date="2016-10" db="EMBL/GenBank/DDBJ databases">
        <authorList>
            <person name="de Groot N.N."/>
        </authorList>
    </citation>
    <scope>NUCLEOTIDE SEQUENCE</scope>
</reference>
<dbReference type="SUPFAM" id="SSF53474">
    <property type="entry name" value="alpha/beta-Hydrolases"/>
    <property type="match status" value="1"/>
</dbReference>
<dbReference type="AlphaFoldDB" id="A0A1W1BET2"/>
<evidence type="ECO:0000313" key="1">
    <source>
        <dbReference type="EMBL" id="SFV51958.1"/>
    </source>
</evidence>
<dbReference type="EMBL" id="FPHG01000014">
    <property type="protein sequence ID" value="SFV51958.1"/>
    <property type="molecule type" value="Genomic_DNA"/>
</dbReference>
<dbReference type="GO" id="GO:0004806">
    <property type="term" value="F:triacylglycerol lipase activity"/>
    <property type="evidence" value="ECO:0007669"/>
    <property type="project" value="InterPro"/>
</dbReference>
<dbReference type="EC" id="3.1.1.5" evidence="1"/>
<dbReference type="InterPro" id="IPR029058">
    <property type="entry name" value="AB_hydrolase_fold"/>
</dbReference>
<dbReference type="Gene3D" id="3.40.50.1820">
    <property type="entry name" value="alpha/beta hydrolase"/>
    <property type="match status" value="1"/>
</dbReference>
<protein>
    <submittedName>
        <fullName evidence="1">Lysophospholipase</fullName>
        <ecNumber evidence="1">3.1.1.5</ecNumber>
    </submittedName>
</protein>
<gene>
    <name evidence="1" type="ORF">MNB_SV-9-539</name>
</gene>
<sequence>MKYENIIAIVVMSILFSGCGGIDTPNSINPIGGEMLMDIDGDSIKKTLLDANLPGVTEDTTVYGYKAYKIPYVTTDEKGNSVSASGLMVIPTGMPDLVYQIGLSMVSDDHGTIMADYEAPTVSAMQNSSPEGSAVILTSLAGFITLQPDYVGFGDSRESYHPYMLKKSLANASIDFIIQAQKFANENNIKLNGQLFLTGYSEGGYASMATIKAIEERTNIKVAMSAPMAGPYDLNSTAFGILSQSNISAPSFIADIGYAYGVTYNENMEDIFNEPYASTVDELFSGVYNRKEVDSKLTTTVTGNYGLYKPSFVNDFFSNSDNWFRKAVLVNSIDKWAAKTPIRLVHCKGDDIIPYAISELTEKKMKMAGAKDVSLIPVESTLGINREMGHLSCAIFAYGLTAKMFSKVRKNTMKY</sequence>
<dbReference type="PIRSF" id="PIRSF029171">
    <property type="entry name" value="Esterase_LipA"/>
    <property type="match status" value="1"/>
</dbReference>
<dbReference type="GO" id="GO:0016042">
    <property type="term" value="P:lipid catabolic process"/>
    <property type="evidence" value="ECO:0007669"/>
    <property type="project" value="InterPro"/>
</dbReference>
<accession>A0A1W1BET2</accession>
<proteinExistence type="predicted"/>
<dbReference type="InterPro" id="IPR005152">
    <property type="entry name" value="Lipase_secreted"/>
</dbReference>
<name>A0A1W1BET2_9ZZZZ</name>
<dbReference type="GO" id="GO:0004622">
    <property type="term" value="F:phosphatidylcholine lysophospholipase activity"/>
    <property type="evidence" value="ECO:0007669"/>
    <property type="project" value="UniProtKB-EC"/>
</dbReference>
<keyword evidence="1" id="KW-0378">Hydrolase</keyword>
<dbReference type="PANTHER" id="PTHR34853:SF1">
    <property type="entry name" value="LIPASE 5"/>
    <property type="match status" value="1"/>
</dbReference>
<dbReference type="PROSITE" id="PS51257">
    <property type="entry name" value="PROKAR_LIPOPROTEIN"/>
    <property type="match status" value="1"/>
</dbReference>
<organism evidence="1">
    <name type="scientific">hydrothermal vent metagenome</name>
    <dbReference type="NCBI Taxonomy" id="652676"/>
    <lineage>
        <taxon>unclassified sequences</taxon>
        <taxon>metagenomes</taxon>
        <taxon>ecological metagenomes</taxon>
    </lineage>
</organism>
<dbReference type="Gene3D" id="1.10.260.160">
    <property type="match status" value="1"/>
</dbReference>
<dbReference type="PANTHER" id="PTHR34853">
    <property type="match status" value="1"/>
</dbReference>